<sequence>MPIRWKSIVAYDGTGFNGWQSQVGGNTIQDIIEQRFEVILGCPVRVHGSGRTDSGVHAKGQVFHFDAEWNHPTEHLLRALQSGIPSSIRVKSVSRAVRDFHARYSAKGKRYSYRFYEGLASPFETRYCWSLGNMRLDVALMNEAASTLLGEHDFSSFTANRSDGSNENPVKNLKRLEVKREGRRMRMTTEAGGYLYKMVRTLAGALVDVGIGKLKPVDLCVVLEARKRTALIPTAPAHGLCLERVFY</sequence>
<evidence type="ECO:0000313" key="9">
    <source>
        <dbReference type="EMBL" id="AWT58990.1"/>
    </source>
</evidence>
<dbReference type="InterPro" id="IPR020097">
    <property type="entry name" value="PsdUridine_synth_TruA_a/b_dom"/>
</dbReference>
<accession>A0A2Z4AK96</accession>
<dbReference type="InterPro" id="IPR001406">
    <property type="entry name" value="PsdUridine_synth_TruA"/>
</dbReference>
<dbReference type="PIRSF" id="PIRSF001430">
    <property type="entry name" value="tRNA_psdUrid_synth"/>
    <property type="match status" value="1"/>
</dbReference>
<evidence type="ECO:0000256" key="2">
    <source>
        <dbReference type="ARBA" id="ARBA00022694"/>
    </source>
</evidence>
<dbReference type="Pfam" id="PF01416">
    <property type="entry name" value="PseudoU_synth_1"/>
    <property type="match status" value="2"/>
</dbReference>
<protein>
    <recommendedName>
        <fullName evidence="4">tRNA pseudouridine synthase A</fullName>
        <ecNumber evidence="4">5.4.99.12</ecNumber>
    </recommendedName>
    <alternativeName>
        <fullName evidence="4">tRNA pseudouridine(38-40) synthase</fullName>
    </alternativeName>
    <alternativeName>
        <fullName evidence="4">tRNA pseudouridylate synthase I</fullName>
    </alternativeName>
    <alternativeName>
        <fullName evidence="4">tRNA-uridine isomerase I</fullName>
    </alternativeName>
</protein>
<dbReference type="PANTHER" id="PTHR11142:SF0">
    <property type="entry name" value="TRNA PSEUDOURIDINE SYNTHASE-LIKE 1"/>
    <property type="match status" value="1"/>
</dbReference>
<dbReference type="PANTHER" id="PTHR11142">
    <property type="entry name" value="PSEUDOURIDYLATE SYNTHASE"/>
    <property type="match status" value="1"/>
</dbReference>
<dbReference type="Gene3D" id="3.30.70.580">
    <property type="entry name" value="Pseudouridine synthase I, catalytic domain, N-terminal subdomain"/>
    <property type="match status" value="1"/>
</dbReference>
<dbReference type="SUPFAM" id="SSF55120">
    <property type="entry name" value="Pseudouridine synthase"/>
    <property type="match status" value="1"/>
</dbReference>
<feature type="domain" description="Pseudouridine synthase I TruA alpha/beta" evidence="8">
    <location>
        <begin position="9"/>
        <end position="105"/>
    </location>
</feature>
<dbReference type="GO" id="GO:0031119">
    <property type="term" value="P:tRNA pseudouridine synthesis"/>
    <property type="evidence" value="ECO:0007669"/>
    <property type="project" value="UniProtKB-UniRule"/>
</dbReference>
<feature type="active site" description="Nucleophile" evidence="4 5">
    <location>
        <position position="53"/>
    </location>
</feature>
<dbReference type="EC" id="5.4.99.12" evidence="4"/>
<dbReference type="HAMAP" id="MF_00171">
    <property type="entry name" value="TruA"/>
    <property type="match status" value="1"/>
</dbReference>
<evidence type="ECO:0000259" key="8">
    <source>
        <dbReference type="Pfam" id="PF01416"/>
    </source>
</evidence>
<dbReference type="GO" id="GO:0160147">
    <property type="term" value="F:tRNA pseudouridine(38-40) synthase activity"/>
    <property type="evidence" value="ECO:0007669"/>
    <property type="project" value="UniProtKB-EC"/>
</dbReference>
<comment type="similarity">
    <text evidence="1 4 7">Belongs to the tRNA pseudouridine synthase TruA family.</text>
</comment>
<dbReference type="NCBIfam" id="TIGR00071">
    <property type="entry name" value="hisT_truA"/>
    <property type="match status" value="1"/>
</dbReference>
<dbReference type="InterPro" id="IPR020095">
    <property type="entry name" value="PsdUridine_synth_TruA_C"/>
</dbReference>
<evidence type="ECO:0000256" key="7">
    <source>
        <dbReference type="RuleBase" id="RU003792"/>
    </source>
</evidence>
<evidence type="ECO:0000256" key="6">
    <source>
        <dbReference type="PIRSR" id="PIRSR001430-2"/>
    </source>
</evidence>
<dbReference type="GO" id="GO:0003723">
    <property type="term" value="F:RNA binding"/>
    <property type="evidence" value="ECO:0007669"/>
    <property type="project" value="InterPro"/>
</dbReference>
<dbReference type="AlphaFoldDB" id="A0A2Z4AK96"/>
<evidence type="ECO:0000256" key="1">
    <source>
        <dbReference type="ARBA" id="ARBA00009375"/>
    </source>
</evidence>
<feature type="binding site" evidence="4 6">
    <location>
        <position position="111"/>
    </location>
    <ligand>
        <name>substrate</name>
    </ligand>
</feature>
<reference evidence="9 10" key="1">
    <citation type="submission" date="2018-06" db="EMBL/GenBank/DDBJ databases">
        <title>Draft Genome Sequence of a Novel Marine Bacterium Related to the Verrucomicrobia.</title>
        <authorList>
            <person name="Vosseberg J."/>
            <person name="Martijn J."/>
            <person name="Ettema T.J.G."/>
        </authorList>
    </citation>
    <scope>NUCLEOTIDE SEQUENCE [LARGE SCALE GENOMIC DNA]</scope>
    <source>
        <strain evidence="9">TARA_B100001123</strain>
    </source>
</reference>
<keyword evidence="3 4" id="KW-0413">Isomerase</keyword>
<dbReference type="KEGG" id="mtar:DF168_00162"/>
<dbReference type="InterPro" id="IPR020103">
    <property type="entry name" value="PsdUridine_synth_cat_dom_sf"/>
</dbReference>
<evidence type="ECO:0000256" key="5">
    <source>
        <dbReference type="PIRSR" id="PIRSR001430-1"/>
    </source>
</evidence>
<dbReference type="Gene3D" id="3.30.70.660">
    <property type="entry name" value="Pseudouridine synthase I, catalytic domain, C-terminal subdomain"/>
    <property type="match status" value="1"/>
</dbReference>
<proteinExistence type="inferred from homology"/>
<dbReference type="Proteomes" id="UP000247465">
    <property type="component" value="Chromosome"/>
</dbReference>
<dbReference type="CDD" id="cd02570">
    <property type="entry name" value="PseudoU_synth_EcTruA"/>
    <property type="match status" value="1"/>
</dbReference>
<evidence type="ECO:0000256" key="3">
    <source>
        <dbReference type="ARBA" id="ARBA00023235"/>
    </source>
</evidence>
<comment type="subunit">
    <text evidence="4">Homodimer.</text>
</comment>
<feature type="domain" description="Pseudouridine synthase I TruA alpha/beta" evidence="8">
    <location>
        <begin position="144"/>
        <end position="247"/>
    </location>
</feature>
<name>A0A2Z4AK96_9BACT</name>
<comment type="catalytic activity">
    <reaction evidence="4 7">
        <text>uridine(38/39/40) in tRNA = pseudouridine(38/39/40) in tRNA</text>
        <dbReference type="Rhea" id="RHEA:22376"/>
        <dbReference type="Rhea" id="RHEA-COMP:10085"/>
        <dbReference type="Rhea" id="RHEA-COMP:10087"/>
        <dbReference type="ChEBI" id="CHEBI:65314"/>
        <dbReference type="ChEBI" id="CHEBI:65315"/>
        <dbReference type="EC" id="5.4.99.12"/>
    </reaction>
</comment>
<evidence type="ECO:0000313" key="10">
    <source>
        <dbReference type="Proteomes" id="UP000247465"/>
    </source>
</evidence>
<organism evidence="9 10">
    <name type="scientific">Candidatus Moanibacter tarae</name>
    <dbReference type="NCBI Taxonomy" id="2200854"/>
    <lineage>
        <taxon>Bacteria</taxon>
        <taxon>Pseudomonadati</taxon>
        <taxon>Verrucomicrobiota</taxon>
        <taxon>Opitutia</taxon>
        <taxon>Puniceicoccales</taxon>
        <taxon>Puniceicoccales incertae sedis</taxon>
        <taxon>Candidatus Moanibacter</taxon>
    </lineage>
</organism>
<dbReference type="EMBL" id="CP029803">
    <property type="protein sequence ID" value="AWT58990.1"/>
    <property type="molecule type" value="Genomic_DNA"/>
</dbReference>
<comment type="function">
    <text evidence="4">Formation of pseudouridine at positions 38, 39 and 40 in the anticodon stem and loop of transfer RNAs.</text>
</comment>
<comment type="caution">
    <text evidence="4">Lacks conserved residue(s) required for the propagation of feature annotation.</text>
</comment>
<dbReference type="FunFam" id="3.30.70.580:FF:000001">
    <property type="entry name" value="tRNA pseudouridine synthase A"/>
    <property type="match status" value="1"/>
</dbReference>
<dbReference type="InterPro" id="IPR020094">
    <property type="entry name" value="TruA/RsuA/RluB/E/F_N"/>
</dbReference>
<evidence type="ECO:0000256" key="4">
    <source>
        <dbReference type="HAMAP-Rule" id="MF_00171"/>
    </source>
</evidence>
<keyword evidence="2 4" id="KW-0819">tRNA processing</keyword>
<gene>
    <name evidence="4 9" type="primary">truA</name>
    <name evidence="9" type="ORF">DF168_00162</name>
</gene>